<dbReference type="CDD" id="cd02213">
    <property type="entry name" value="cupin_PMI_typeII_C"/>
    <property type="match status" value="1"/>
</dbReference>
<dbReference type="Pfam" id="PF01050">
    <property type="entry name" value="MannoseP_isomer"/>
    <property type="match status" value="1"/>
</dbReference>
<keyword evidence="3 12" id="KW-0808">Transferase</keyword>
<dbReference type="GO" id="GO:0016853">
    <property type="term" value="F:isomerase activity"/>
    <property type="evidence" value="ECO:0007669"/>
    <property type="project" value="UniProtKB-KW"/>
</dbReference>
<dbReference type="SUPFAM" id="SSF51182">
    <property type="entry name" value="RmlC-like cupins"/>
    <property type="match status" value="1"/>
</dbReference>
<dbReference type="GO" id="GO:0004475">
    <property type="term" value="F:mannose-1-phosphate guanylyltransferase (GTP) activity"/>
    <property type="evidence" value="ECO:0007669"/>
    <property type="project" value="UniProtKB-EC"/>
</dbReference>
<evidence type="ECO:0000256" key="8">
    <source>
        <dbReference type="RuleBase" id="RU004190"/>
    </source>
</evidence>
<dbReference type="InterPro" id="IPR054566">
    <property type="entry name" value="ManC/GMP-like_b-helix"/>
</dbReference>
<dbReference type="FunFam" id="2.60.120.10:FF:000032">
    <property type="entry name" value="Mannose-1-phosphate guanylyltransferase/mannose-6-phosphate isomerase"/>
    <property type="match status" value="1"/>
</dbReference>
<evidence type="ECO:0000259" key="11">
    <source>
        <dbReference type="Pfam" id="PF22640"/>
    </source>
</evidence>
<evidence type="ECO:0000313" key="13">
    <source>
        <dbReference type="Proteomes" id="UP000325291"/>
    </source>
</evidence>
<dbReference type="SUPFAM" id="SSF53448">
    <property type="entry name" value="Nucleotide-diphospho-sugar transferases"/>
    <property type="match status" value="1"/>
</dbReference>
<keyword evidence="4 12" id="KW-0548">Nucleotidyltransferase</keyword>
<sequence>MCGGSGTRLWPLSRKSYPKQFSKLIGPSSVFQQTAQRLSGPGYAPPVILTTSDFRFIVTEQMAEAGVDPGAILIEPEGRNTGPAVLASALWLARDDPDALMLVAPSDHMVADDPAFRAAVLAGVPAARAGQIVTFGIKPTHAETGYGYLEPGEDPGDHAPRAIPLRRFVEKPDKARAEAMLEAGNYLWNAGIFLFSVRTILEAFEAHAPDLIAPVRAAVDGGRPDLGFLRLDPGAWSGARDISIDYAVMERSHSLSVVPLGAGWSDLGGWDAVWRESGPDARGVATSGAATALDCDATLLRSEDEGLELVGLGLRDIIAVAMPDAVLVADKSRAQDVKDVVAALKAKQAKQATAFPKDHRPWGWFESLVLGDRFQVKRIVVHPGAALSLQSHTHRAEHWIVVSGTARVTVDDDVRLVSENQSVYVPLGARHRLENPGKLPMVLIEVQTGAYLGEDDIIRYEDVYARS</sequence>
<keyword evidence="12" id="KW-0413">Isomerase</keyword>
<evidence type="ECO:0000256" key="6">
    <source>
        <dbReference type="ARBA" id="ARBA00023134"/>
    </source>
</evidence>
<evidence type="ECO:0000256" key="7">
    <source>
        <dbReference type="ARBA" id="ARBA00047343"/>
    </source>
</evidence>
<comment type="caution">
    <text evidence="12">The sequence shown here is derived from an EMBL/GenBank/DDBJ whole genome shotgun (WGS) entry which is preliminary data.</text>
</comment>
<dbReference type="GO" id="GO:0005525">
    <property type="term" value="F:GTP binding"/>
    <property type="evidence" value="ECO:0007669"/>
    <property type="project" value="UniProtKB-KW"/>
</dbReference>
<evidence type="ECO:0000259" key="9">
    <source>
        <dbReference type="Pfam" id="PF00483"/>
    </source>
</evidence>
<dbReference type="AlphaFoldDB" id="A0A5A9Z852"/>
<comment type="catalytic activity">
    <reaction evidence="7">
        <text>alpha-D-mannose 1-phosphate + GTP + H(+) = GDP-alpha-D-mannose + diphosphate</text>
        <dbReference type="Rhea" id="RHEA:15229"/>
        <dbReference type="ChEBI" id="CHEBI:15378"/>
        <dbReference type="ChEBI" id="CHEBI:33019"/>
        <dbReference type="ChEBI" id="CHEBI:37565"/>
        <dbReference type="ChEBI" id="CHEBI:57527"/>
        <dbReference type="ChEBI" id="CHEBI:58409"/>
        <dbReference type="EC" id="2.7.7.13"/>
    </reaction>
</comment>
<dbReference type="NCBIfam" id="TIGR01479">
    <property type="entry name" value="GMP_PMI"/>
    <property type="match status" value="1"/>
</dbReference>
<organism evidence="12 13">
    <name type="scientific">Aquicoccus porphyridii</name>
    <dbReference type="NCBI Taxonomy" id="1852029"/>
    <lineage>
        <taxon>Bacteria</taxon>
        <taxon>Pseudomonadati</taxon>
        <taxon>Pseudomonadota</taxon>
        <taxon>Alphaproteobacteria</taxon>
        <taxon>Rhodobacterales</taxon>
        <taxon>Paracoccaceae</taxon>
        <taxon>Aquicoccus</taxon>
    </lineage>
</organism>
<evidence type="ECO:0000313" key="12">
    <source>
        <dbReference type="EMBL" id="KAA0913338.1"/>
    </source>
</evidence>
<dbReference type="InterPro" id="IPR001538">
    <property type="entry name" value="Man6P_isomerase-2_C"/>
</dbReference>
<name>A0A5A9Z852_9RHOB</name>
<dbReference type="InterPro" id="IPR006375">
    <property type="entry name" value="Man1P_GuaTrfase/Man6P_Isoase"/>
</dbReference>
<keyword evidence="6" id="KW-0342">GTP-binding</keyword>
<dbReference type="PANTHER" id="PTHR46390:SF1">
    <property type="entry name" value="MANNOSE-1-PHOSPHATE GUANYLYLTRANSFERASE"/>
    <property type="match status" value="1"/>
</dbReference>
<evidence type="ECO:0000256" key="5">
    <source>
        <dbReference type="ARBA" id="ARBA00022741"/>
    </source>
</evidence>
<keyword evidence="13" id="KW-1185">Reference proteome</keyword>
<dbReference type="EMBL" id="VINQ01000010">
    <property type="protein sequence ID" value="KAA0913338.1"/>
    <property type="molecule type" value="Genomic_DNA"/>
</dbReference>
<accession>A0A5A9Z852</accession>
<dbReference type="InterPro" id="IPR011051">
    <property type="entry name" value="RmlC_Cupin_sf"/>
</dbReference>
<dbReference type="EC" id="2.7.7.13" evidence="2"/>
<evidence type="ECO:0000256" key="3">
    <source>
        <dbReference type="ARBA" id="ARBA00022679"/>
    </source>
</evidence>
<dbReference type="InterPro" id="IPR049577">
    <property type="entry name" value="GMPP_N"/>
</dbReference>
<proteinExistence type="inferred from homology"/>
<dbReference type="GO" id="GO:0009298">
    <property type="term" value="P:GDP-mannose biosynthetic process"/>
    <property type="evidence" value="ECO:0007669"/>
    <property type="project" value="TreeGrafter"/>
</dbReference>
<dbReference type="Pfam" id="PF00483">
    <property type="entry name" value="NTP_transferase"/>
    <property type="match status" value="1"/>
</dbReference>
<gene>
    <name evidence="12" type="ORF">FLO80_13655</name>
</gene>
<evidence type="ECO:0000256" key="4">
    <source>
        <dbReference type="ARBA" id="ARBA00022695"/>
    </source>
</evidence>
<feature type="domain" description="Mannose-6-phosphate isomerase type II C-terminal" evidence="10">
    <location>
        <begin position="351"/>
        <end position="462"/>
    </location>
</feature>
<dbReference type="Pfam" id="PF22640">
    <property type="entry name" value="ManC_GMP_beta-helix"/>
    <property type="match status" value="1"/>
</dbReference>
<dbReference type="CDD" id="cd02509">
    <property type="entry name" value="GDP-M1P_Guanylyltransferase"/>
    <property type="match status" value="1"/>
</dbReference>
<dbReference type="Gene3D" id="3.90.550.10">
    <property type="entry name" value="Spore Coat Polysaccharide Biosynthesis Protein SpsA, Chain A"/>
    <property type="match status" value="1"/>
</dbReference>
<reference evidence="12 13" key="1">
    <citation type="submission" date="2019-07" db="EMBL/GenBank/DDBJ databases">
        <title>Aquicoccus porphyridii gen. nov., sp. nov., isolated from a small marine red alga, Porphyridium marinum.</title>
        <authorList>
            <person name="Liu L."/>
        </authorList>
    </citation>
    <scope>NUCLEOTIDE SEQUENCE [LARGE SCALE GENOMIC DNA]</scope>
    <source>
        <strain evidence="12 13">L1 8-17</strain>
    </source>
</reference>
<dbReference type="InterPro" id="IPR051161">
    <property type="entry name" value="Mannose-6P_isomerase_type2"/>
</dbReference>
<evidence type="ECO:0000259" key="10">
    <source>
        <dbReference type="Pfam" id="PF01050"/>
    </source>
</evidence>
<dbReference type="PANTHER" id="PTHR46390">
    <property type="entry name" value="MANNOSE-1-PHOSPHATE GUANYLYLTRANSFERASE"/>
    <property type="match status" value="1"/>
</dbReference>
<keyword evidence="5" id="KW-0547">Nucleotide-binding</keyword>
<feature type="domain" description="Nucleotidyl transferase" evidence="9">
    <location>
        <begin position="1"/>
        <end position="276"/>
    </location>
</feature>
<dbReference type="InterPro" id="IPR014710">
    <property type="entry name" value="RmlC-like_jellyroll"/>
</dbReference>
<dbReference type="InterPro" id="IPR005835">
    <property type="entry name" value="NTP_transferase_dom"/>
</dbReference>
<protein>
    <recommendedName>
        <fullName evidence="2">mannose-1-phosphate guanylyltransferase</fullName>
        <ecNumber evidence="2">2.7.7.13</ecNumber>
    </recommendedName>
</protein>
<dbReference type="Proteomes" id="UP000325291">
    <property type="component" value="Unassembled WGS sequence"/>
</dbReference>
<feature type="domain" description="MannoseP isomerase/GMP-like beta-helix" evidence="11">
    <location>
        <begin position="292"/>
        <end position="344"/>
    </location>
</feature>
<dbReference type="GO" id="GO:0000271">
    <property type="term" value="P:polysaccharide biosynthetic process"/>
    <property type="evidence" value="ECO:0007669"/>
    <property type="project" value="InterPro"/>
</dbReference>
<evidence type="ECO:0000256" key="1">
    <source>
        <dbReference type="ARBA" id="ARBA00006115"/>
    </source>
</evidence>
<evidence type="ECO:0000256" key="2">
    <source>
        <dbReference type="ARBA" id="ARBA00012387"/>
    </source>
</evidence>
<comment type="similarity">
    <text evidence="1 8">Belongs to the mannose-6-phosphate isomerase type 2 family.</text>
</comment>
<dbReference type="Gene3D" id="2.60.120.10">
    <property type="entry name" value="Jelly Rolls"/>
    <property type="match status" value="1"/>
</dbReference>
<dbReference type="InterPro" id="IPR029044">
    <property type="entry name" value="Nucleotide-diphossugar_trans"/>
</dbReference>